<dbReference type="EMBL" id="PGGM01000006">
    <property type="protein sequence ID" value="PSH63643.1"/>
    <property type="molecule type" value="Genomic_DNA"/>
</dbReference>
<protein>
    <submittedName>
        <fullName evidence="2">Uncharacterized protein</fullName>
    </submittedName>
</protein>
<evidence type="ECO:0000313" key="2">
    <source>
        <dbReference type="EMBL" id="PSH63643.1"/>
    </source>
</evidence>
<dbReference type="Proteomes" id="UP000241764">
    <property type="component" value="Unassembled WGS sequence"/>
</dbReference>
<organism evidence="2 3">
    <name type="scientific">Phyllobacterium sophorae</name>
    <dbReference type="NCBI Taxonomy" id="1520277"/>
    <lineage>
        <taxon>Bacteria</taxon>
        <taxon>Pseudomonadati</taxon>
        <taxon>Pseudomonadota</taxon>
        <taxon>Alphaproteobacteria</taxon>
        <taxon>Hyphomicrobiales</taxon>
        <taxon>Phyllobacteriaceae</taxon>
        <taxon>Phyllobacterium</taxon>
    </lineage>
</organism>
<evidence type="ECO:0000313" key="3">
    <source>
        <dbReference type="Proteomes" id="UP000241764"/>
    </source>
</evidence>
<comment type="caution">
    <text evidence="2">The sequence shown here is derived from an EMBL/GenBank/DDBJ whole genome shotgun (WGS) entry which is preliminary data.</text>
</comment>
<gene>
    <name evidence="2" type="ORF">CU103_15450</name>
</gene>
<proteinExistence type="predicted"/>
<sequence length="551" mass="60250">MAAMRLRVEPLVLQAALLIGCALSANADGLNLCKERSGPVLLKTERHSAGCEWQDSVMNQADIIWMDLIAKSAKAPSRLVIEGLTKDGQFVPERAHGENTGATPRLPLLPFETNVLPLLDGTVFGREKRVSFKNKRNGLQLTCKPGTAPAGLILKPTAHRIPQGLDQSIVMGGVARGQFRSAAVAAGADVPATAPFFPESKTTPVELWLPDPAGRGLPGHGTEQIVLLCPETAGTIDIRSIALRPGAKLATRPILASWVWQPEDWQKNPAEILAWATSMQLNRLYLQLDIAAGEVAHPELLGTFLTEAADAGIAVFAVEGDPQMVRGDGRTNALARTSAISRFQDAAMPNGRLAGIQYDIEPYISPAYAFDRQAIWKDWSYTLEELHRLWRSNIEVVVPFWLIDDVDGRDAIERIQSFVSSFTVMAYRTSDEAIVEASEPWLNFGVLHGVNIIIALESGPVPDEVHRTYVRSNTGTAEVVRFSEADAVLVSDKPISLDRGMIYAFSHEIKVSGDRISFKGKLPLLLATIDRLRTTFPSWRSFSGFALHGLR</sequence>
<name>A0A2P7BB02_9HYPH</name>
<feature type="chain" id="PRO_5015119707" evidence="1">
    <location>
        <begin position="28"/>
        <end position="551"/>
    </location>
</feature>
<keyword evidence="1" id="KW-0732">Signal</keyword>
<evidence type="ECO:0000256" key="1">
    <source>
        <dbReference type="SAM" id="SignalP"/>
    </source>
</evidence>
<reference evidence="3" key="1">
    <citation type="submission" date="2017-11" db="EMBL/GenBank/DDBJ databases">
        <authorList>
            <person name="Kuznetsova I."/>
            <person name="Sazanova A."/>
            <person name="Chirak E."/>
            <person name="Safronova V."/>
            <person name="Willems A."/>
        </authorList>
    </citation>
    <scope>NUCLEOTIDE SEQUENCE [LARGE SCALE GENOMIC DNA]</scope>
    <source>
        <strain evidence="3">CCBAU 03422</strain>
    </source>
</reference>
<accession>A0A2P7BB02</accession>
<dbReference type="PROSITE" id="PS51257">
    <property type="entry name" value="PROKAR_LIPOPROTEIN"/>
    <property type="match status" value="1"/>
</dbReference>
<keyword evidence="3" id="KW-1185">Reference proteome</keyword>
<dbReference type="AlphaFoldDB" id="A0A2P7BB02"/>
<feature type="signal peptide" evidence="1">
    <location>
        <begin position="1"/>
        <end position="27"/>
    </location>
</feature>